<accession>A0A3B0YD10</accession>
<reference evidence="1" key="1">
    <citation type="submission" date="2018-06" db="EMBL/GenBank/DDBJ databases">
        <authorList>
            <person name="Zhirakovskaya E."/>
        </authorList>
    </citation>
    <scope>NUCLEOTIDE SEQUENCE</scope>
</reference>
<organism evidence="1">
    <name type="scientific">hydrothermal vent metagenome</name>
    <dbReference type="NCBI Taxonomy" id="652676"/>
    <lineage>
        <taxon>unclassified sequences</taxon>
        <taxon>metagenomes</taxon>
        <taxon>ecological metagenomes</taxon>
    </lineage>
</organism>
<sequence>TLIAERTGNSRCAIPAPAINDNKLMAPLPKWLETGEESSDVGGLITDGDDNAKFHSYSTYSEIIYNSMIIQLIYKFLADSCRRCLIINCLNAK</sequence>
<name>A0A3B0YD10_9ZZZZ</name>
<dbReference type="AlphaFoldDB" id="A0A3B0YD10"/>
<evidence type="ECO:0000313" key="1">
    <source>
        <dbReference type="EMBL" id="VAW73477.1"/>
    </source>
</evidence>
<proteinExistence type="predicted"/>
<gene>
    <name evidence="1" type="ORF">MNBD_GAMMA14-2412</name>
</gene>
<protein>
    <submittedName>
        <fullName evidence="1">Uncharacterized protein</fullName>
    </submittedName>
</protein>
<feature type="non-terminal residue" evidence="1">
    <location>
        <position position="1"/>
    </location>
</feature>
<dbReference type="EMBL" id="UOFM01000064">
    <property type="protein sequence ID" value="VAW73477.1"/>
    <property type="molecule type" value="Genomic_DNA"/>
</dbReference>